<evidence type="ECO:0000256" key="3">
    <source>
        <dbReference type="ARBA" id="ARBA00009677"/>
    </source>
</evidence>
<gene>
    <name evidence="12" type="ORF">CEJ42_02350</name>
</gene>
<dbReference type="RefSeq" id="WP_088749916.1">
    <property type="nucleotide sequence ID" value="NZ_NJGU01000001.1"/>
</dbReference>
<comment type="similarity">
    <text evidence="3">Belongs to the flagella basal body rod proteins family.</text>
</comment>
<organism evidence="12 13">
    <name type="scientific">Herbaspirillum robiniae</name>
    <dbReference type="NCBI Taxonomy" id="2014887"/>
    <lineage>
        <taxon>Bacteria</taxon>
        <taxon>Pseudomonadati</taxon>
        <taxon>Pseudomonadota</taxon>
        <taxon>Betaproteobacteria</taxon>
        <taxon>Burkholderiales</taxon>
        <taxon>Oxalobacteraceae</taxon>
        <taxon>Herbaspirillum</taxon>
    </lineage>
</organism>
<feature type="domain" description="Flagellar basal body rod protein N-terminal" evidence="7">
    <location>
        <begin position="8"/>
        <end position="35"/>
    </location>
</feature>
<dbReference type="GO" id="GO:0044780">
    <property type="term" value="P:bacterial-type flagellum assembly"/>
    <property type="evidence" value="ECO:0007669"/>
    <property type="project" value="InterPro"/>
</dbReference>
<accession>A0A246WV52</accession>
<evidence type="ECO:0000256" key="6">
    <source>
        <dbReference type="ARBA" id="ARBA00023143"/>
    </source>
</evidence>
<dbReference type="InterPro" id="IPR010930">
    <property type="entry name" value="Flg_bb/hook_C_dom"/>
</dbReference>
<feature type="domain" description="Flagellar hook-associated protein FlgK helical" evidence="11">
    <location>
        <begin position="93"/>
        <end position="330"/>
    </location>
</feature>
<dbReference type="EMBL" id="NJGU01000001">
    <property type="protein sequence ID" value="OWY30933.1"/>
    <property type="molecule type" value="Genomic_DNA"/>
</dbReference>
<keyword evidence="5" id="KW-0964">Secreted</keyword>
<evidence type="ECO:0000259" key="9">
    <source>
        <dbReference type="Pfam" id="PF21158"/>
    </source>
</evidence>
<dbReference type="InterPro" id="IPR049474">
    <property type="entry name" value="FlgK_D3"/>
</dbReference>
<name>A0A246WV52_9BURK</name>
<dbReference type="AlphaFoldDB" id="A0A246WV52"/>
<dbReference type="GO" id="GO:0009424">
    <property type="term" value="C:bacterial-type flagellum hook"/>
    <property type="evidence" value="ECO:0007669"/>
    <property type="project" value="InterPro"/>
</dbReference>
<dbReference type="InterPro" id="IPR002371">
    <property type="entry name" value="FlgK"/>
</dbReference>
<dbReference type="GO" id="GO:0005198">
    <property type="term" value="F:structural molecule activity"/>
    <property type="evidence" value="ECO:0007669"/>
    <property type="project" value="InterPro"/>
</dbReference>
<evidence type="ECO:0000256" key="4">
    <source>
        <dbReference type="ARBA" id="ARBA00016244"/>
    </source>
</evidence>
<feature type="domain" description="Flagellar hook-associated protein 1 D3" evidence="10">
    <location>
        <begin position="559"/>
        <end position="659"/>
    </location>
</feature>
<dbReference type="GO" id="GO:0005576">
    <property type="term" value="C:extracellular region"/>
    <property type="evidence" value="ECO:0007669"/>
    <property type="project" value="UniProtKB-SubCell"/>
</dbReference>
<keyword evidence="12" id="KW-0969">Cilium</keyword>
<dbReference type="InterPro" id="IPR053927">
    <property type="entry name" value="FlgK_helical"/>
</dbReference>
<dbReference type="Pfam" id="PF00460">
    <property type="entry name" value="Flg_bb_rod"/>
    <property type="match status" value="1"/>
</dbReference>
<dbReference type="Pfam" id="PF21159">
    <property type="entry name" value="FlgK_2nd"/>
    <property type="match status" value="1"/>
</dbReference>
<dbReference type="InterPro" id="IPR001444">
    <property type="entry name" value="Flag_bb_rod_N"/>
</dbReference>
<dbReference type="Pfam" id="PF22638">
    <property type="entry name" value="FlgK_D1"/>
    <property type="match status" value="1"/>
</dbReference>
<evidence type="ECO:0000259" key="8">
    <source>
        <dbReference type="Pfam" id="PF06429"/>
    </source>
</evidence>
<evidence type="ECO:0000313" key="13">
    <source>
        <dbReference type="Proteomes" id="UP000197596"/>
    </source>
</evidence>
<evidence type="ECO:0000256" key="2">
    <source>
        <dbReference type="ARBA" id="ARBA00004613"/>
    </source>
</evidence>
<evidence type="ECO:0000259" key="7">
    <source>
        <dbReference type="Pfam" id="PF00460"/>
    </source>
</evidence>
<proteinExistence type="inferred from homology"/>
<dbReference type="SUPFAM" id="SSF64518">
    <property type="entry name" value="Phase 1 flagellin"/>
    <property type="match status" value="2"/>
</dbReference>
<evidence type="ECO:0000256" key="1">
    <source>
        <dbReference type="ARBA" id="ARBA00004365"/>
    </source>
</evidence>
<dbReference type="PANTHER" id="PTHR30033">
    <property type="entry name" value="FLAGELLAR HOOK-ASSOCIATED PROTEIN 1"/>
    <property type="match status" value="1"/>
</dbReference>
<feature type="domain" description="Flagellar basal-body/hook protein C-terminal" evidence="8">
    <location>
        <begin position="726"/>
        <end position="762"/>
    </location>
</feature>
<evidence type="ECO:0000259" key="10">
    <source>
        <dbReference type="Pfam" id="PF21159"/>
    </source>
</evidence>
<evidence type="ECO:0000256" key="5">
    <source>
        <dbReference type="ARBA" id="ARBA00022525"/>
    </source>
</evidence>
<dbReference type="NCBIfam" id="TIGR02492">
    <property type="entry name" value="flgK_ends"/>
    <property type="match status" value="1"/>
</dbReference>
<protein>
    <recommendedName>
        <fullName evidence="4">Flagellar hook-associated protein 1</fullName>
    </recommendedName>
</protein>
<comment type="subcellular location">
    <subcellularLocation>
        <location evidence="1">Bacterial flagellum</location>
    </subcellularLocation>
    <subcellularLocation>
        <location evidence="2">Secreted</location>
    </subcellularLocation>
</comment>
<keyword evidence="12" id="KW-0282">Flagellum</keyword>
<keyword evidence="12" id="KW-0966">Cell projection</keyword>
<dbReference type="PANTHER" id="PTHR30033:SF1">
    <property type="entry name" value="FLAGELLAR HOOK-ASSOCIATED PROTEIN 1"/>
    <property type="match status" value="1"/>
</dbReference>
<sequence>MATNIFSIGQSALQAAMAAQATTSHNISNATTPGYNRQVVVQTTAGGINYGYGFVGQGTQVAEIKRVYNDFLVKQQLASQTSASSLDSYYSQISQINNLLADSDAGLSPALQDFFKSVQNFASNPNTDASRQSVLSMASTLVARFQSLNDQLAQSRTSVNNQITSTVDTLNSYATQLSELNKAIVKAQGSGGGQAPNDLLDQRDQVIANINKYVKVSTVPQDNGSVSVFIGSGQPLVIGEQPSTLVATPSSDDLTRLQIGYTLAGGGTSIIPDSFFYDGGSLGGLLKYRTETLDPAQNSLGRIATVLGTTVNDQQKLGLDQNGVQGTNMFNVAPPVVIGKTGNSGTAALTATISNASALTTSDYTLSYDGTNYTLTRLSDNTKTTVAAGGFPLTVDGVTYSNGATPTPGAPTMAAGDSFKVQPTVNGAAALTMAMSNTQLIAAAAPIVTGGNAASTVGLTTTGNTGSGIVSNSSLDTSTFVQGSTLNFAVSAGPNLTASWTGVTPAPSIVVTNSSGTSTTYAAGAPIPYSAGSTYTSGGVSFTLSGTPATGDNFKFTPVAGNKGTATISAGSVSSSYFATPLATPLKMTYSTTAPVGFNLSSPVPAGGAVITHKDGTTTTVAAGATNLAYVPGDSYTMGGMTFAVTGQPAAGDQFTVSPSTSGTSDNRNALLLAGLQTKNTIGNTSYQGSYSQLVATIGNKTNEINVTNTAEKARLQAITGELSSESGVNQDEELANMIKNQQQYQAAAKIIQAASDMLNVLFQVIS</sequence>
<dbReference type="Proteomes" id="UP000197596">
    <property type="component" value="Unassembled WGS sequence"/>
</dbReference>
<reference evidence="12 13" key="1">
    <citation type="submission" date="2017-06" db="EMBL/GenBank/DDBJ databases">
        <title>Herbaspirillum phytohormonus sp. nov., isolated from the root nodule of Robinia pseudoacacia in lead-zinc mine.</title>
        <authorList>
            <person name="Fan M."/>
            <person name="Lin Y."/>
        </authorList>
    </citation>
    <scope>NUCLEOTIDE SEQUENCE [LARGE SCALE GENOMIC DNA]</scope>
    <source>
        <strain evidence="12 13">HZ10</strain>
    </source>
</reference>
<dbReference type="Pfam" id="PF06429">
    <property type="entry name" value="Flg_bbr_C"/>
    <property type="match status" value="1"/>
</dbReference>
<dbReference type="InterPro" id="IPR049119">
    <property type="entry name" value="FlgK_D2-like"/>
</dbReference>
<comment type="caution">
    <text evidence="12">The sequence shown here is derived from an EMBL/GenBank/DDBJ whole genome shotgun (WGS) entry which is preliminary data.</text>
</comment>
<dbReference type="Pfam" id="PF21158">
    <property type="entry name" value="flgK_1st_1"/>
    <property type="match status" value="1"/>
</dbReference>
<evidence type="ECO:0000313" key="12">
    <source>
        <dbReference type="EMBL" id="OWY30933.1"/>
    </source>
</evidence>
<feature type="domain" description="Flagellar hook-associated protein 1 D2-like" evidence="9">
    <location>
        <begin position="340"/>
        <end position="423"/>
    </location>
</feature>
<keyword evidence="6" id="KW-0975">Bacterial flagellum</keyword>
<dbReference type="PRINTS" id="PR01005">
    <property type="entry name" value="FLGHOOKAP1"/>
</dbReference>
<evidence type="ECO:0000259" key="11">
    <source>
        <dbReference type="Pfam" id="PF22638"/>
    </source>
</evidence>